<dbReference type="CDD" id="cd19135">
    <property type="entry name" value="AKR_CeZK1290-like"/>
    <property type="match status" value="1"/>
</dbReference>
<evidence type="ECO:0000256" key="1">
    <source>
        <dbReference type="ARBA" id="ARBA00007905"/>
    </source>
</evidence>
<feature type="domain" description="NADP-dependent oxidoreductase" evidence="3">
    <location>
        <begin position="58"/>
        <end position="304"/>
    </location>
</feature>
<dbReference type="AlphaFoldDB" id="A0A7E4VBM2"/>
<sequence>MVQSTTILPFWRFNNNNENCYPLNFDDEISYPASWSVLPDASNAVIKLRNGVAMPLLGLGTTHSGGYNHESVVYALRDCGYRLIDTARRYGVESKLGIAIEDSGIPRSEIFLNTKLWPSDYGTNVSKAFESACERLNVTYLDSYMLHAPIVPDEYGSSKSVISETWRQLELLYDAEKVRAIGVSNFEISDIEALLEDCSVAPHLNQCEFHPCQNPLELRELCSENGITFTGYCPLAKGRILNLPTIQNIASNHGKTPAQVCIRWSIQNGICTIPKSRKPCRVRENADVFDFSLTLDEMRQLDELHFTQSIKIVNTICFSLSRLKAISPLPSAAMLLRRRWFFVALLSVYFLCVVSNDQESFIRARRNTKNGCEDIEEILDDGKAAIKFPRRFHHTFTRPWMRTDITTKVYTSKAFTYNWNWFKELKIRGLSTTVNDWLGFLEKSQCLPMIYGEAVRGMLLGSVKDQSALKLEVETTCDIATVYKLCVKQYGSHRCGTAPTRPFHRVTFGQMADNDRFAFSMVDPIVVSAWNTTFNRPKTEWEFTANSLGLYDNTVGKAFIIDLSGRSVSDVCRHIIALPVDSHQRDNWTNDNLVKVLRYFNLKADLFNAQDGVRNFVHRNIRKLFDRLKFQEYYCRFVYDGIFVVPNDDKLEVPDAPEPVPVPECRVVSPDSRSARLIGIINSTMEKDFGDYWNNTMISALSGINYVNLEDHVYLEGAPTQATWPVYDYEIVKTTTTTIATTTTEEYPGTSIRYVIPVTHKVNPFQGDSKYHHQSDEEFVANEFVNVPSEEYSPYSDPSGAASISLATVLCTLFATTVPVILNN</sequence>
<protein>
    <submittedName>
        <fullName evidence="5">Aldo_ket_red domain-containing protein</fullName>
    </submittedName>
</protein>
<proteinExistence type="inferred from homology"/>
<reference evidence="5" key="2">
    <citation type="submission" date="2020-10" db="UniProtKB">
        <authorList>
            <consortium name="WormBaseParasite"/>
        </authorList>
    </citation>
    <scope>IDENTIFICATION</scope>
</reference>
<evidence type="ECO:0000313" key="5">
    <source>
        <dbReference type="WBParaSite" id="Pan_g19046.t2"/>
    </source>
</evidence>
<evidence type="ECO:0000259" key="3">
    <source>
        <dbReference type="Pfam" id="PF00248"/>
    </source>
</evidence>
<dbReference type="WBParaSite" id="Pan_g19046.t2">
    <property type="protein sequence ID" value="Pan_g19046.t2"/>
    <property type="gene ID" value="Pan_g19046"/>
</dbReference>
<dbReference type="Proteomes" id="UP000492821">
    <property type="component" value="Unassembled WGS sequence"/>
</dbReference>
<dbReference type="InterPro" id="IPR018170">
    <property type="entry name" value="Aldo/ket_reductase_CS"/>
</dbReference>
<evidence type="ECO:0000256" key="2">
    <source>
        <dbReference type="ARBA" id="ARBA00023002"/>
    </source>
</evidence>
<comment type="similarity">
    <text evidence="1">Belongs to the aldo/keto reductase family.</text>
</comment>
<dbReference type="InterPro" id="IPR036812">
    <property type="entry name" value="NAD(P)_OxRdtase_dom_sf"/>
</dbReference>
<reference evidence="4" key="1">
    <citation type="journal article" date="2013" name="Genetics">
        <title>The draft genome and transcriptome of Panagrellus redivivus are shaped by the harsh demands of a free-living lifestyle.</title>
        <authorList>
            <person name="Srinivasan J."/>
            <person name="Dillman A.R."/>
            <person name="Macchietto M.G."/>
            <person name="Heikkinen L."/>
            <person name="Lakso M."/>
            <person name="Fracchia K.M."/>
            <person name="Antoshechkin I."/>
            <person name="Mortazavi A."/>
            <person name="Wong G."/>
            <person name="Sternberg P.W."/>
        </authorList>
    </citation>
    <scope>NUCLEOTIDE SEQUENCE [LARGE SCALE GENOMIC DNA]</scope>
    <source>
        <strain evidence="4">MT8872</strain>
    </source>
</reference>
<keyword evidence="4" id="KW-1185">Reference proteome</keyword>
<accession>A0A7E4VBM2</accession>
<organism evidence="4 5">
    <name type="scientific">Panagrellus redivivus</name>
    <name type="common">Microworm</name>
    <dbReference type="NCBI Taxonomy" id="6233"/>
    <lineage>
        <taxon>Eukaryota</taxon>
        <taxon>Metazoa</taxon>
        <taxon>Ecdysozoa</taxon>
        <taxon>Nematoda</taxon>
        <taxon>Chromadorea</taxon>
        <taxon>Rhabditida</taxon>
        <taxon>Tylenchina</taxon>
        <taxon>Panagrolaimomorpha</taxon>
        <taxon>Panagrolaimoidea</taxon>
        <taxon>Panagrolaimidae</taxon>
        <taxon>Panagrellus</taxon>
    </lineage>
</organism>
<dbReference type="PROSITE" id="PS00798">
    <property type="entry name" value="ALDOKETO_REDUCTASE_1"/>
    <property type="match status" value="1"/>
</dbReference>
<dbReference type="PRINTS" id="PR00069">
    <property type="entry name" value="ALDKETRDTASE"/>
</dbReference>
<dbReference type="InterPro" id="IPR020471">
    <property type="entry name" value="AKR"/>
</dbReference>
<dbReference type="PANTHER" id="PTHR43827:SF10">
    <property type="entry name" value="ZGC:110366"/>
    <property type="match status" value="1"/>
</dbReference>
<dbReference type="PROSITE" id="PS00062">
    <property type="entry name" value="ALDOKETO_REDUCTASE_2"/>
    <property type="match status" value="1"/>
</dbReference>
<dbReference type="InterPro" id="IPR023210">
    <property type="entry name" value="NADP_OxRdtase_dom"/>
</dbReference>
<dbReference type="PANTHER" id="PTHR43827">
    <property type="entry name" value="2,5-DIKETO-D-GLUCONIC ACID REDUCTASE"/>
    <property type="match status" value="1"/>
</dbReference>
<evidence type="ECO:0000313" key="4">
    <source>
        <dbReference type="Proteomes" id="UP000492821"/>
    </source>
</evidence>
<dbReference type="Gene3D" id="3.20.20.100">
    <property type="entry name" value="NADP-dependent oxidoreductase domain"/>
    <property type="match status" value="1"/>
</dbReference>
<dbReference type="SUPFAM" id="SSF51430">
    <property type="entry name" value="NAD(P)-linked oxidoreductase"/>
    <property type="match status" value="1"/>
</dbReference>
<dbReference type="Pfam" id="PF00248">
    <property type="entry name" value="Aldo_ket_red"/>
    <property type="match status" value="1"/>
</dbReference>
<dbReference type="FunFam" id="3.20.20.100:FF:000015">
    <property type="entry name" value="Oxidoreductase, aldo/keto reductase family"/>
    <property type="match status" value="1"/>
</dbReference>
<name>A0A7E4VBM2_PANRE</name>
<dbReference type="GO" id="GO:0016491">
    <property type="term" value="F:oxidoreductase activity"/>
    <property type="evidence" value="ECO:0007669"/>
    <property type="project" value="UniProtKB-KW"/>
</dbReference>
<keyword evidence="2" id="KW-0560">Oxidoreductase</keyword>